<accession>A0A5C5US89</accession>
<dbReference type="InterPro" id="IPR000943">
    <property type="entry name" value="RNA_pol_sigma70"/>
</dbReference>
<sequence>MDAPKFAVVDFKTTGLEDSDRVLEIGVVLLDSLGSVEGTWETLIDPDREFHSSGENGIAADDVADAPYFDYIARDFAELLRGRILVAHNLAETERFLRSEFSRVGVRVKDGGVGVSTQVLGKQCFSECSEALPACLTAAGAPAAVGDSALAVAVATATLFQLLLPSCKAAVSDAEVLEFPDEEFEQLEESGFDPVPRLESGSRSAACVQVLEQCERIDDPLLAPNEIAYLDALVQALVAGALTPQRRVELLQIATQQQLSPADIGALHEIFFSQIVLSAGQAEWIPALAAELGVADAIDSASDMPDIQLRAGDRVCFLGVLTLPREHWHRRAHEAGLIVSGLDRNDVCAVTGALGEHGGLVEIARDLELPVLDERAFANLIGHIASASSTVDHQQTVPPFDLSEMFPWCPPESGVNDIAAAVQHWLLEQASTPLVEISQLLDAATLPDGLAPTDPAVSTWLQHFPEPLTATVENLRELPGVGEVRIKRFVYAAVLCAYDQAITRQGEQIYEEAERPSETMDLAAGWLDLLGHWPDLEQIYVAQLAVPERLGHELAAATRPGERLVARAVNEIAALLHTDTKRRAAIIAGRATGAEHLQELGDRFGITRERIRQLEAALLKELRSDAPACETVVSACAAAFSPCASLDTVFDLIPSLGARIKPDTGRNLLEILTWV</sequence>
<organism evidence="2 3">
    <name type="scientific">Corynebacterium canis</name>
    <dbReference type="NCBI Taxonomy" id="679663"/>
    <lineage>
        <taxon>Bacteria</taxon>
        <taxon>Bacillati</taxon>
        <taxon>Actinomycetota</taxon>
        <taxon>Actinomycetes</taxon>
        <taxon>Mycobacteriales</taxon>
        <taxon>Corynebacteriaceae</taxon>
        <taxon>Corynebacterium</taxon>
    </lineage>
</organism>
<dbReference type="EMBL" id="VOHM01000004">
    <property type="protein sequence ID" value="TWT28482.1"/>
    <property type="molecule type" value="Genomic_DNA"/>
</dbReference>
<dbReference type="PRINTS" id="PR00046">
    <property type="entry name" value="SIGMA70FCT"/>
</dbReference>
<dbReference type="InterPro" id="IPR012337">
    <property type="entry name" value="RNaseH-like_sf"/>
</dbReference>
<evidence type="ECO:0000313" key="3">
    <source>
        <dbReference type="Proteomes" id="UP000320791"/>
    </source>
</evidence>
<dbReference type="Proteomes" id="UP000320791">
    <property type="component" value="Unassembled WGS sequence"/>
</dbReference>
<dbReference type="Pfam" id="PF00929">
    <property type="entry name" value="RNase_T"/>
    <property type="match status" value="1"/>
</dbReference>
<dbReference type="GO" id="GO:0006352">
    <property type="term" value="P:DNA-templated transcription initiation"/>
    <property type="evidence" value="ECO:0007669"/>
    <property type="project" value="InterPro"/>
</dbReference>
<dbReference type="GO" id="GO:0005829">
    <property type="term" value="C:cytosol"/>
    <property type="evidence" value="ECO:0007669"/>
    <property type="project" value="TreeGrafter"/>
</dbReference>
<dbReference type="GO" id="GO:0008408">
    <property type="term" value="F:3'-5' exonuclease activity"/>
    <property type="evidence" value="ECO:0007669"/>
    <property type="project" value="TreeGrafter"/>
</dbReference>
<evidence type="ECO:0000313" key="2">
    <source>
        <dbReference type="EMBL" id="TWT28482.1"/>
    </source>
</evidence>
<proteinExistence type="predicted"/>
<dbReference type="InterPro" id="IPR013520">
    <property type="entry name" value="Ribonucl_H"/>
</dbReference>
<dbReference type="InterPro" id="IPR013324">
    <property type="entry name" value="RNA_pol_sigma_r3/r4-like"/>
</dbReference>
<dbReference type="GO" id="GO:0045004">
    <property type="term" value="P:DNA replication proofreading"/>
    <property type="evidence" value="ECO:0007669"/>
    <property type="project" value="TreeGrafter"/>
</dbReference>
<evidence type="ECO:0000259" key="1">
    <source>
        <dbReference type="SMART" id="SM00479"/>
    </source>
</evidence>
<dbReference type="PANTHER" id="PTHR30231:SF41">
    <property type="entry name" value="DNA POLYMERASE III SUBUNIT EPSILON"/>
    <property type="match status" value="1"/>
</dbReference>
<dbReference type="GO" id="GO:0003676">
    <property type="term" value="F:nucleic acid binding"/>
    <property type="evidence" value="ECO:0007669"/>
    <property type="project" value="InterPro"/>
</dbReference>
<dbReference type="SMART" id="SM00479">
    <property type="entry name" value="EXOIII"/>
    <property type="match status" value="1"/>
</dbReference>
<comment type="caution">
    <text evidence="2">The sequence shown here is derived from an EMBL/GenBank/DDBJ whole genome shotgun (WGS) entry which is preliminary data.</text>
</comment>
<name>A0A5C5US89_9CORY</name>
<gene>
    <name evidence="2" type="ORF">FRX94_02610</name>
</gene>
<reference evidence="2 3" key="1">
    <citation type="submission" date="2019-08" db="EMBL/GenBank/DDBJ databases">
        <authorList>
            <person name="Lei W."/>
        </authorList>
    </citation>
    <scope>NUCLEOTIDE SEQUENCE [LARGE SCALE GENOMIC DNA]</scope>
    <source>
        <strain evidence="2 3">CCUG 58627</strain>
    </source>
</reference>
<dbReference type="InterPro" id="IPR036388">
    <property type="entry name" value="WH-like_DNA-bd_sf"/>
</dbReference>
<dbReference type="CDD" id="cd06127">
    <property type="entry name" value="DEDDh"/>
    <property type="match status" value="1"/>
</dbReference>
<protein>
    <recommendedName>
        <fullName evidence="1">Exonuclease domain-containing protein</fullName>
    </recommendedName>
</protein>
<keyword evidence="3" id="KW-1185">Reference proteome</keyword>
<dbReference type="RefSeq" id="WP_146323567.1">
    <property type="nucleotide sequence ID" value="NZ_BAABLR010000014.1"/>
</dbReference>
<dbReference type="SUPFAM" id="SSF53098">
    <property type="entry name" value="Ribonuclease H-like"/>
    <property type="match status" value="1"/>
</dbReference>
<dbReference type="GO" id="GO:0003700">
    <property type="term" value="F:DNA-binding transcription factor activity"/>
    <property type="evidence" value="ECO:0007669"/>
    <property type="project" value="InterPro"/>
</dbReference>
<dbReference type="OrthoDB" id="3928741at2"/>
<feature type="domain" description="Exonuclease" evidence="1">
    <location>
        <begin position="5"/>
        <end position="169"/>
    </location>
</feature>
<dbReference type="Gene3D" id="1.10.10.10">
    <property type="entry name" value="Winged helix-like DNA-binding domain superfamily/Winged helix DNA-binding domain"/>
    <property type="match status" value="1"/>
</dbReference>
<dbReference type="AlphaFoldDB" id="A0A5C5US89"/>
<dbReference type="PANTHER" id="PTHR30231">
    <property type="entry name" value="DNA POLYMERASE III SUBUNIT EPSILON"/>
    <property type="match status" value="1"/>
</dbReference>
<dbReference type="InterPro" id="IPR036397">
    <property type="entry name" value="RNaseH_sf"/>
</dbReference>
<dbReference type="Gene3D" id="3.30.420.10">
    <property type="entry name" value="Ribonuclease H-like superfamily/Ribonuclease H"/>
    <property type="match status" value="1"/>
</dbReference>
<dbReference type="SUPFAM" id="SSF88659">
    <property type="entry name" value="Sigma3 and sigma4 domains of RNA polymerase sigma factors"/>
    <property type="match status" value="1"/>
</dbReference>